<dbReference type="RefSeq" id="XP_028886291.1">
    <property type="nucleotide sequence ID" value="XM_029022633.1"/>
</dbReference>
<evidence type="ECO:0000256" key="3">
    <source>
        <dbReference type="ARBA" id="ARBA00022692"/>
    </source>
</evidence>
<evidence type="ECO:0000256" key="6">
    <source>
        <dbReference type="ARBA" id="ARBA00023136"/>
    </source>
</evidence>
<keyword evidence="6 8" id="KW-0472">Membrane</keyword>
<dbReference type="VEuPathDB" id="TriTrypDB:TM35_000044390"/>
<sequence>MGFSVGSIAQALLLCLNAMAILSERRFLSKYGLATDMIDQGNGGDGGFTPTAFGTGDEFGRVRQSSGFKAQLAKVLSSVRTLLRWPLILINITVIIFTLVFG</sequence>
<keyword evidence="5 8" id="KW-1133">Transmembrane helix</keyword>
<evidence type="ECO:0000313" key="10">
    <source>
        <dbReference type="EMBL" id="ORC92225.1"/>
    </source>
</evidence>
<dbReference type="OrthoDB" id="15356at2759"/>
<dbReference type="Proteomes" id="UP000192257">
    <property type="component" value="Unassembled WGS sequence"/>
</dbReference>
<dbReference type="InterPro" id="IPR013880">
    <property type="entry name" value="Yos1"/>
</dbReference>
<accession>A0A1X0P5S0</accession>
<proteinExistence type="inferred from homology"/>
<evidence type="ECO:0000256" key="4">
    <source>
        <dbReference type="ARBA" id="ARBA00022927"/>
    </source>
</evidence>
<dbReference type="EMBL" id="NBCO01000004">
    <property type="protein sequence ID" value="ORC92225.1"/>
    <property type="molecule type" value="Genomic_DNA"/>
</dbReference>
<dbReference type="Pfam" id="PF08571">
    <property type="entry name" value="Yos1"/>
    <property type="match status" value="1"/>
</dbReference>
<protein>
    <recommendedName>
        <fullName evidence="12">Yos1-like protein</fullName>
    </recommendedName>
</protein>
<dbReference type="GO" id="GO:0030134">
    <property type="term" value="C:COPII-coated ER to Golgi transport vesicle"/>
    <property type="evidence" value="ECO:0007669"/>
    <property type="project" value="TreeGrafter"/>
</dbReference>
<dbReference type="AlphaFoldDB" id="A0A1X0P5S0"/>
<feature type="transmembrane region" description="Helical" evidence="8">
    <location>
        <begin position="82"/>
        <end position="101"/>
    </location>
</feature>
<gene>
    <name evidence="10" type="ORF">TM35_000044390</name>
</gene>
<feature type="signal peptide" evidence="9">
    <location>
        <begin position="1"/>
        <end position="23"/>
    </location>
</feature>
<dbReference type="GO" id="GO:0006888">
    <property type="term" value="P:endoplasmic reticulum to Golgi vesicle-mediated transport"/>
    <property type="evidence" value="ECO:0007669"/>
    <property type="project" value="TreeGrafter"/>
</dbReference>
<dbReference type="GO" id="GO:0000139">
    <property type="term" value="C:Golgi membrane"/>
    <property type="evidence" value="ECO:0007669"/>
    <property type="project" value="TreeGrafter"/>
</dbReference>
<dbReference type="GO" id="GO:0015031">
    <property type="term" value="P:protein transport"/>
    <property type="evidence" value="ECO:0007669"/>
    <property type="project" value="UniProtKB-KW"/>
</dbReference>
<keyword evidence="4" id="KW-0653">Protein transport</keyword>
<dbReference type="PANTHER" id="PTHR15858:SF0">
    <property type="entry name" value="IMMEDIATE EARLY RESPONSE 3-INTERACTING PROTEIN 1"/>
    <property type="match status" value="1"/>
</dbReference>
<reference evidence="10 11" key="1">
    <citation type="submission" date="2017-03" db="EMBL/GenBank/DDBJ databases">
        <title>An alternative strategy for trypanosome survival in the mammalian bloodstream revealed through genome and transcriptome analysis of the ubiquitous bovine parasite Trypanosoma (Megatrypanum) theileri.</title>
        <authorList>
            <person name="Kelly S."/>
            <person name="Ivens A."/>
            <person name="Mott A."/>
            <person name="O'Neill E."/>
            <person name="Emms D."/>
            <person name="Macleod O."/>
            <person name="Voorheis P."/>
            <person name="Matthews J."/>
            <person name="Matthews K."/>
            <person name="Carrington M."/>
        </authorList>
    </citation>
    <scope>NUCLEOTIDE SEQUENCE [LARGE SCALE GENOMIC DNA]</scope>
    <source>
        <strain evidence="10">Edinburgh</strain>
    </source>
</reference>
<comment type="subcellular location">
    <subcellularLocation>
        <location evidence="1">Membrane</location>
    </subcellularLocation>
</comment>
<dbReference type="GO" id="GO:0005789">
    <property type="term" value="C:endoplasmic reticulum membrane"/>
    <property type="evidence" value="ECO:0007669"/>
    <property type="project" value="TreeGrafter"/>
</dbReference>
<comment type="similarity">
    <text evidence="7">Belongs to the YOS1 family.</text>
</comment>
<evidence type="ECO:0000256" key="5">
    <source>
        <dbReference type="ARBA" id="ARBA00022989"/>
    </source>
</evidence>
<comment type="caution">
    <text evidence="10">The sequence shown here is derived from an EMBL/GenBank/DDBJ whole genome shotgun (WGS) entry which is preliminary data.</text>
</comment>
<keyword evidence="9" id="KW-0732">Signal</keyword>
<evidence type="ECO:0008006" key="12">
    <source>
        <dbReference type="Google" id="ProtNLM"/>
    </source>
</evidence>
<keyword evidence="2" id="KW-0813">Transport</keyword>
<feature type="chain" id="PRO_5012394131" description="Yos1-like protein" evidence="9">
    <location>
        <begin position="24"/>
        <end position="102"/>
    </location>
</feature>
<evidence type="ECO:0000256" key="9">
    <source>
        <dbReference type="SAM" id="SignalP"/>
    </source>
</evidence>
<evidence type="ECO:0000256" key="7">
    <source>
        <dbReference type="ARBA" id="ARBA00024203"/>
    </source>
</evidence>
<keyword evidence="11" id="KW-1185">Reference proteome</keyword>
<organism evidence="10 11">
    <name type="scientific">Trypanosoma theileri</name>
    <dbReference type="NCBI Taxonomy" id="67003"/>
    <lineage>
        <taxon>Eukaryota</taxon>
        <taxon>Discoba</taxon>
        <taxon>Euglenozoa</taxon>
        <taxon>Kinetoplastea</taxon>
        <taxon>Metakinetoplastina</taxon>
        <taxon>Trypanosomatida</taxon>
        <taxon>Trypanosomatidae</taxon>
        <taxon>Trypanosoma</taxon>
    </lineage>
</organism>
<evidence type="ECO:0000256" key="2">
    <source>
        <dbReference type="ARBA" id="ARBA00022448"/>
    </source>
</evidence>
<dbReference type="PANTHER" id="PTHR15858">
    <property type="entry name" value="IMMEDIATE EARLY RESPONSE 3-INTERACTING PROTEIN 1"/>
    <property type="match status" value="1"/>
</dbReference>
<evidence type="ECO:0000256" key="1">
    <source>
        <dbReference type="ARBA" id="ARBA00004370"/>
    </source>
</evidence>
<dbReference type="STRING" id="67003.A0A1X0P5S0"/>
<dbReference type="GeneID" id="39982413"/>
<evidence type="ECO:0000313" key="11">
    <source>
        <dbReference type="Proteomes" id="UP000192257"/>
    </source>
</evidence>
<evidence type="ECO:0000256" key="8">
    <source>
        <dbReference type="SAM" id="Phobius"/>
    </source>
</evidence>
<name>A0A1X0P5S0_9TRYP</name>
<keyword evidence="3 8" id="KW-0812">Transmembrane</keyword>